<dbReference type="CTD" id="114378"/>
<dbReference type="SUPFAM" id="SSF49503">
    <property type="entry name" value="Cupredoxins"/>
    <property type="match status" value="1"/>
</dbReference>
<feature type="compositionally biased region" description="Gly residues" evidence="18">
    <location>
        <begin position="216"/>
        <end position="228"/>
    </location>
</feature>
<proteinExistence type="inferred from homology"/>
<evidence type="ECO:0000313" key="22">
    <source>
        <dbReference type="Ensembl" id="ENSELUP00000079328.2"/>
    </source>
</evidence>
<dbReference type="PANTHER" id="PTHR11304:SF34">
    <property type="entry name" value="EPHRIN-B3"/>
    <property type="match status" value="1"/>
</dbReference>
<dbReference type="GO" id="GO:0007411">
    <property type="term" value="P:axon guidance"/>
    <property type="evidence" value="ECO:0007669"/>
    <property type="project" value="TreeGrafter"/>
</dbReference>
<keyword evidence="23" id="KW-1185">Reference proteome</keyword>
<dbReference type="GO" id="GO:0005886">
    <property type="term" value="C:plasma membrane"/>
    <property type="evidence" value="ECO:0007669"/>
    <property type="project" value="TreeGrafter"/>
</dbReference>
<keyword evidence="11 16" id="KW-1015">Disulfide bond</keyword>
<sequence>MGLNDRVFGVAMVCRRSGCRLGFLLIFLLDLLGSAATNMEPIYWNSLNKRFLDDKGYILYPQIGDRLDLICPSSEPPGPRAPAEYEYYKLYLVSSREQADRCEVTGAPNLLLTCDKPTSDMRFTIKFQEYSPNLWGHEFKTNADYYIIATSDGTRQGLESMRGGVCATQGMKVVLKVGQNPYGLPPKPAKPDQSAGRTNTRTTGGSGNATHPRVPSGGGDSGGAGGENGPLPPSNVAVIAGAAGGSAFLLLVTAVICVVCYRRRHAKHSESHHPPLSLSSLTSPKRHGGGHGSGNNNGSEPSDIIIPLRTSDSAYCPHYEKVSGDYGHPVYIVQEMPPQSPANIYYKV</sequence>
<evidence type="ECO:0000256" key="5">
    <source>
        <dbReference type="ARBA" id="ARBA00022692"/>
    </source>
</evidence>
<dbReference type="Ensembl" id="ENSELUT00000053841.2">
    <property type="protein sequence ID" value="ENSELUP00000079328.2"/>
    <property type="gene ID" value="ENSELUG00000024041.3"/>
</dbReference>
<dbReference type="KEGG" id="els:105029889"/>
<dbReference type="GO" id="GO:0046875">
    <property type="term" value="F:ephrin receptor binding"/>
    <property type="evidence" value="ECO:0007669"/>
    <property type="project" value="TreeGrafter"/>
</dbReference>
<dbReference type="RefSeq" id="XP_019898734.2">
    <property type="nucleotide sequence ID" value="XM_020043175.3"/>
</dbReference>
<accession>A0A6Q2ZN04</accession>
<dbReference type="PRINTS" id="PR01347">
    <property type="entry name" value="EPHRIN"/>
</dbReference>
<evidence type="ECO:0000256" key="20">
    <source>
        <dbReference type="SAM" id="SignalP"/>
    </source>
</evidence>
<reference evidence="22" key="4">
    <citation type="submission" date="2025-09" db="UniProtKB">
        <authorList>
            <consortium name="Ensembl"/>
        </authorList>
    </citation>
    <scope>IDENTIFICATION</scope>
</reference>
<dbReference type="PANTHER" id="PTHR11304">
    <property type="entry name" value="EPHRIN"/>
    <property type="match status" value="1"/>
</dbReference>
<feature type="domain" description="Ephrin RBD" evidence="21">
    <location>
        <begin position="37"/>
        <end position="177"/>
    </location>
</feature>
<keyword evidence="9 19" id="KW-1133">Transmembrane helix</keyword>
<evidence type="ECO:0000256" key="10">
    <source>
        <dbReference type="ARBA" id="ARBA00023136"/>
    </source>
</evidence>
<dbReference type="Bgee" id="ENSELUG00000024041">
    <property type="expression patterns" value="Expressed in spleen and 12 other cell types or tissues"/>
</dbReference>
<keyword evidence="7" id="KW-0221">Differentiation</keyword>
<dbReference type="GeneTree" id="ENSGT00940000160323"/>
<feature type="compositionally biased region" description="Low complexity" evidence="18">
    <location>
        <begin position="274"/>
        <end position="283"/>
    </location>
</feature>
<keyword evidence="2" id="KW-0217">Developmental protein</keyword>
<dbReference type="GeneID" id="105029889"/>
<evidence type="ECO:0000256" key="8">
    <source>
        <dbReference type="ARBA" id="ARBA00022902"/>
    </source>
</evidence>
<evidence type="ECO:0000256" key="15">
    <source>
        <dbReference type="ARBA" id="ARBA00069619"/>
    </source>
</evidence>
<feature type="disulfide bond" evidence="16">
    <location>
        <begin position="102"/>
        <end position="166"/>
    </location>
</feature>
<reference evidence="22" key="2">
    <citation type="submission" date="2020-02" db="EMBL/GenBank/DDBJ databases">
        <title>Esox lucius (northern pike) genome, fEsoLuc1, primary haplotype.</title>
        <authorList>
            <person name="Myers G."/>
            <person name="Karagic N."/>
            <person name="Meyer A."/>
            <person name="Pippel M."/>
            <person name="Reichard M."/>
            <person name="Winkler S."/>
            <person name="Tracey A."/>
            <person name="Sims Y."/>
            <person name="Howe K."/>
            <person name="Rhie A."/>
            <person name="Formenti G."/>
            <person name="Durbin R."/>
            <person name="Fedrigo O."/>
            <person name="Jarvis E.D."/>
        </authorList>
    </citation>
    <scope>NUCLEOTIDE SEQUENCE [LARGE SCALE GENOMIC DNA]</scope>
</reference>
<comment type="subunit">
    <text evidence="14">Interacts with GRIP1 and GRIP2.</text>
</comment>
<evidence type="ECO:0000256" key="9">
    <source>
        <dbReference type="ARBA" id="ARBA00022989"/>
    </source>
</evidence>
<name>A0A6Q2ZN04_ESOLU</name>
<organism evidence="22 23">
    <name type="scientific">Esox lucius</name>
    <name type="common">Northern pike</name>
    <dbReference type="NCBI Taxonomy" id="8010"/>
    <lineage>
        <taxon>Eukaryota</taxon>
        <taxon>Metazoa</taxon>
        <taxon>Chordata</taxon>
        <taxon>Craniata</taxon>
        <taxon>Vertebrata</taxon>
        <taxon>Euteleostomi</taxon>
        <taxon>Actinopterygii</taxon>
        <taxon>Neopterygii</taxon>
        <taxon>Teleostei</taxon>
        <taxon>Protacanthopterygii</taxon>
        <taxon>Esociformes</taxon>
        <taxon>Esocidae</taxon>
        <taxon>Esox</taxon>
    </lineage>
</organism>
<evidence type="ECO:0000256" key="14">
    <source>
        <dbReference type="ARBA" id="ARBA00064027"/>
    </source>
</evidence>
<comment type="subcellular location">
    <subcellularLocation>
        <location evidence="1">Membrane</location>
        <topology evidence="1">Single-pass type I membrane protein</topology>
    </subcellularLocation>
</comment>
<feature type="region of interest" description="Disordered" evidence="18">
    <location>
        <begin position="268"/>
        <end position="304"/>
    </location>
</feature>
<dbReference type="Pfam" id="PF00812">
    <property type="entry name" value="Ephrin"/>
    <property type="match status" value="1"/>
</dbReference>
<comment type="caution">
    <text evidence="16">Lacks conserved residue(s) required for the propagation of feature annotation.</text>
</comment>
<feature type="compositionally biased region" description="Low complexity" evidence="18">
    <location>
        <begin position="194"/>
        <end position="203"/>
    </location>
</feature>
<feature type="chain" id="PRO_5044195762" description="Ephrin-B3" evidence="20">
    <location>
        <begin position="37"/>
        <end position="348"/>
    </location>
</feature>
<dbReference type="InterPro" id="IPR001799">
    <property type="entry name" value="Ephrin_RBD"/>
</dbReference>
<feature type="region of interest" description="Disordered" evidence="18">
    <location>
        <begin position="178"/>
        <end position="229"/>
    </location>
</feature>
<evidence type="ECO:0000256" key="2">
    <source>
        <dbReference type="ARBA" id="ARBA00022473"/>
    </source>
</evidence>
<dbReference type="PROSITE" id="PS51551">
    <property type="entry name" value="EPHRIN_RBD_2"/>
    <property type="match status" value="1"/>
</dbReference>
<keyword evidence="5 19" id="KW-0812">Transmembrane</keyword>
<feature type="transmembrane region" description="Helical" evidence="19">
    <location>
        <begin position="236"/>
        <end position="261"/>
    </location>
</feature>
<dbReference type="GO" id="GO:0007267">
    <property type="term" value="P:cell-cell signaling"/>
    <property type="evidence" value="ECO:0007669"/>
    <property type="project" value="UniProtKB-ARBA"/>
</dbReference>
<evidence type="ECO:0000256" key="19">
    <source>
        <dbReference type="SAM" id="Phobius"/>
    </source>
</evidence>
<dbReference type="InterPro" id="IPR031328">
    <property type="entry name" value="Ephrin"/>
</dbReference>
<keyword evidence="10 17" id="KW-0472">Membrane</keyword>
<dbReference type="AlphaFoldDB" id="A0A6Q2ZN04"/>
<evidence type="ECO:0000256" key="11">
    <source>
        <dbReference type="ARBA" id="ARBA00023157"/>
    </source>
</evidence>
<evidence type="ECO:0000256" key="17">
    <source>
        <dbReference type="RuleBase" id="RU004375"/>
    </source>
</evidence>
<evidence type="ECO:0000256" key="13">
    <source>
        <dbReference type="ARBA" id="ARBA00057908"/>
    </source>
</evidence>
<evidence type="ECO:0000256" key="1">
    <source>
        <dbReference type="ARBA" id="ARBA00004479"/>
    </source>
</evidence>
<dbReference type="Proteomes" id="UP000265140">
    <property type="component" value="Chromosome 24"/>
</dbReference>
<evidence type="ECO:0000256" key="7">
    <source>
        <dbReference type="ARBA" id="ARBA00022782"/>
    </source>
</evidence>
<dbReference type="InterPro" id="IPR019765">
    <property type="entry name" value="Ephrin_CS"/>
</dbReference>
<evidence type="ECO:0000313" key="23">
    <source>
        <dbReference type="Proteomes" id="UP000265140"/>
    </source>
</evidence>
<comment type="similarity">
    <text evidence="16 17">Belongs to the ephrin family.</text>
</comment>
<keyword evidence="12" id="KW-0325">Glycoprotein</keyword>
<feature type="signal peptide" evidence="20">
    <location>
        <begin position="1"/>
        <end position="36"/>
    </location>
</feature>
<reference evidence="23" key="1">
    <citation type="journal article" date="2014" name="PLoS ONE">
        <title>The genome and linkage map of the northern pike (Esox lucius): conserved synteny revealed between the salmonid sister group and the Neoteleostei.</title>
        <authorList>
            <person name="Rondeau E.B."/>
            <person name="Minkley D.R."/>
            <person name="Leong J.S."/>
            <person name="Messmer A.M."/>
            <person name="Jantzen J.R."/>
            <person name="von Schalburg K.R."/>
            <person name="Lemon C."/>
            <person name="Bird N.H."/>
            <person name="Koop B.F."/>
        </authorList>
    </citation>
    <scope>NUCLEOTIDE SEQUENCE</scope>
</reference>
<comment type="function">
    <text evidence="13">Cell surface transmembrane ligand for Eph receptors, a family of receptor tyrosine kinases which are crucial for migration, repulsion and adhesion during neuronal, vascular and epithelial development. Binds promiscuously Eph receptors residing on adjacent cells, leading to contact-dependent bidirectional signaling into neighboring cells. The signaling pathway downstream of the receptor is referred to as forward signaling while the signaling pathway downstream of the ephrin ligand is referred to as reverse signaling. May play a pivotal role in forebrain function. Binds to, and induce the collapse of, commissural axons/growth cones in vitro. May play a role in constraining the orientation of longitudinally projecting axons.</text>
</comment>
<keyword evidence="4" id="KW-0597">Phosphoprotein</keyword>
<dbReference type="Gene3D" id="2.60.40.420">
    <property type="entry name" value="Cupredoxins - blue copper proteins"/>
    <property type="match status" value="1"/>
</dbReference>
<keyword evidence="6 20" id="KW-0732">Signal</keyword>
<dbReference type="PROSITE" id="PS01299">
    <property type="entry name" value="EPHRIN_RBD_1"/>
    <property type="match status" value="1"/>
</dbReference>
<keyword evidence="8" id="KW-0524">Neurogenesis</keyword>
<evidence type="ECO:0000256" key="18">
    <source>
        <dbReference type="SAM" id="MobiDB-lite"/>
    </source>
</evidence>
<evidence type="ECO:0000256" key="12">
    <source>
        <dbReference type="ARBA" id="ARBA00023180"/>
    </source>
</evidence>
<dbReference type="InterPro" id="IPR008972">
    <property type="entry name" value="Cupredoxin"/>
</dbReference>
<evidence type="ECO:0000256" key="6">
    <source>
        <dbReference type="ARBA" id="ARBA00022729"/>
    </source>
</evidence>
<dbReference type="FunFam" id="2.60.40.420:FF:000019">
    <property type="entry name" value="Putative ephrin-B3"/>
    <property type="match status" value="1"/>
</dbReference>
<evidence type="ECO:0000256" key="3">
    <source>
        <dbReference type="ARBA" id="ARBA00022481"/>
    </source>
</evidence>
<dbReference type="GO" id="GO:0048013">
    <property type="term" value="P:ephrin receptor signaling pathway"/>
    <property type="evidence" value="ECO:0007669"/>
    <property type="project" value="TreeGrafter"/>
</dbReference>
<evidence type="ECO:0000256" key="4">
    <source>
        <dbReference type="ARBA" id="ARBA00022553"/>
    </source>
</evidence>
<keyword evidence="3" id="KW-0488">Methylation</keyword>
<evidence type="ECO:0000256" key="16">
    <source>
        <dbReference type="PROSITE-ProRule" id="PRU00884"/>
    </source>
</evidence>
<reference evidence="22" key="3">
    <citation type="submission" date="2025-08" db="UniProtKB">
        <authorList>
            <consortium name="Ensembl"/>
        </authorList>
    </citation>
    <scope>IDENTIFICATION</scope>
</reference>
<protein>
    <recommendedName>
        <fullName evidence="15">Ephrin-B3</fullName>
    </recommendedName>
</protein>
<evidence type="ECO:0000259" key="21">
    <source>
        <dbReference type="PROSITE" id="PS51551"/>
    </source>
</evidence>